<evidence type="ECO:0000313" key="2">
    <source>
        <dbReference type="EMBL" id="GES82843.1"/>
    </source>
</evidence>
<dbReference type="EMBL" id="BLAL01000063">
    <property type="protein sequence ID" value="GES82843.1"/>
    <property type="molecule type" value="Genomic_DNA"/>
</dbReference>
<dbReference type="Proteomes" id="UP000615446">
    <property type="component" value="Unassembled WGS sequence"/>
</dbReference>
<feature type="compositionally biased region" description="Basic residues" evidence="1">
    <location>
        <begin position="118"/>
        <end position="135"/>
    </location>
</feature>
<name>A0A8H3LBT1_9GLOM</name>
<dbReference type="AlphaFoldDB" id="A0A8H3LBT1"/>
<sequence>MMMESNAFGHPTLINVTISTGKEKIIKIMIVNELQIISQGGDPPTWIIKYIKHRVFEWDNSMCDILWSLGDYWNEATNASQTQRVMWDLESNGIITEYNINNVLPNEPFFDNSDHPVAKKKKKSKKKRNSKKEWI</sequence>
<comment type="caution">
    <text evidence="2">The sequence shown here is derived from an EMBL/GenBank/DDBJ whole genome shotgun (WGS) entry which is preliminary data.</text>
</comment>
<gene>
    <name evidence="2" type="ORF">RCL2_001002700</name>
</gene>
<reference evidence="2" key="1">
    <citation type="submission" date="2019-10" db="EMBL/GenBank/DDBJ databases">
        <title>Conservation and host-specific expression of non-tandemly repeated heterogenous ribosome RNA gene in arbuscular mycorrhizal fungi.</title>
        <authorList>
            <person name="Maeda T."/>
            <person name="Kobayashi Y."/>
            <person name="Nakagawa T."/>
            <person name="Ezawa T."/>
            <person name="Yamaguchi K."/>
            <person name="Bino T."/>
            <person name="Nishimoto Y."/>
            <person name="Shigenobu S."/>
            <person name="Kawaguchi M."/>
        </authorList>
    </citation>
    <scope>NUCLEOTIDE SEQUENCE</scope>
    <source>
        <strain evidence="2">HR1</strain>
    </source>
</reference>
<organism evidence="2 3">
    <name type="scientific">Rhizophagus clarus</name>
    <dbReference type="NCBI Taxonomy" id="94130"/>
    <lineage>
        <taxon>Eukaryota</taxon>
        <taxon>Fungi</taxon>
        <taxon>Fungi incertae sedis</taxon>
        <taxon>Mucoromycota</taxon>
        <taxon>Glomeromycotina</taxon>
        <taxon>Glomeromycetes</taxon>
        <taxon>Glomerales</taxon>
        <taxon>Glomeraceae</taxon>
        <taxon>Rhizophagus</taxon>
    </lineage>
</organism>
<protein>
    <submittedName>
        <fullName evidence="2">Uncharacterized protein</fullName>
    </submittedName>
</protein>
<feature type="region of interest" description="Disordered" evidence="1">
    <location>
        <begin position="111"/>
        <end position="135"/>
    </location>
</feature>
<proteinExistence type="predicted"/>
<evidence type="ECO:0000313" key="3">
    <source>
        <dbReference type="Proteomes" id="UP000615446"/>
    </source>
</evidence>
<evidence type="ECO:0000256" key="1">
    <source>
        <dbReference type="SAM" id="MobiDB-lite"/>
    </source>
</evidence>
<accession>A0A8H3LBT1</accession>